<dbReference type="Proteomes" id="UP001302429">
    <property type="component" value="Chromosome"/>
</dbReference>
<dbReference type="GO" id="GO:0000976">
    <property type="term" value="F:transcription cis-regulatory region binding"/>
    <property type="evidence" value="ECO:0007669"/>
    <property type="project" value="TreeGrafter"/>
</dbReference>
<dbReference type="KEGG" id="acoa:RB602_02570"/>
<organism evidence="5 6">
    <name type="scientific">Alterisphingorhabdus coralli</name>
    <dbReference type="NCBI Taxonomy" id="3071408"/>
    <lineage>
        <taxon>Bacteria</taxon>
        <taxon>Pseudomonadati</taxon>
        <taxon>Pseudomonadota</taxon>
        <taxon>Alphaproteobacteria</taxon>
        <taxon>Sphingomonadales</taxon>
        <taxon>Sphingomonadaceae</taxon>
        <taxon>Alterisphingorhabdus (ex Yan et al. 2024)</taxon>
    </lineage>
</organism>
<dbReference type="InterPro" id="IPR023772">
    <property type="entry name" value="DNA-bd_HTH_TetR-type_CS"/>
</dbReference>
<dbReference type="SUPFAM" id="SSF46689">
    <property type="entry name" value="Homeodomain-like"/>
    <property type="match status" value="1"/>
</dbReference>
<evidence type="ECO:0000256" key="3">
    <source>
        <dbReference type="SAM" id="MobiDB-lite"/>
    </source>
</evidence>
<sequence length="226" mass="24797">MSDNQTTAKPASKAKKPGTKTAGRKANVQGLAAREAILAAAESVLANHGYHQFSTRRVAEACDISVGNLTYHFPGKVKLIEALMQRICTRYATSRRDTEQSPDPTKHRDFEGAVRWIIEDAISSETSRLFVELWVLAKHHDFGAELVDDFYALALIWVGDSLRSHFPEADDSRVEAAAELLLTLSEGSTVLLARGQRPPERLIESAIAAARHIIESETVKPGEAHA</sequence>
<dbReference type="Pfam" id="PF00440">
    <property type="entry name" value="TetR_N"/>
    <property type="match status" value="1"/>
</dbReference>
<dbReference type="Gene3D" id="1.10.357.10">
    <property type="entry name" value="Tetracycline Repressor, domain 2"/>
    <property type="match status" value="1"/>
</dbReference>
<dbReference type="AlphaFoldDB" id="A0AA97F801"/>
<dbReference type="PANTHER" id="PTHR30055">
    <property type="entry name" value="HTH-TYPE TRANSCRIPTIONAL REGULATOR RUTR"/>
    <property type="match status" value="1"/>
</dbReference>
<reference evidence="5 6" key="1">
    <citation type="submission" date="2023-10" db="EMBL/GenBank/DDBJ databases">
        <title>Complete genome sequence of a Sphingomonadaceae bacterium.</title>
        <authorList>
            <person name="Yan C."/>
        </authorList>
    </citation>
    <scope>NUCLEOTIDE SEQUENCE [LARGE SCALE GENOMIC DNA]</scope>
    <source>
        <strain evidence="5 6">SCSIO 66989</strain>
    </source>
</reference>
<evidence type="ECO:0000313" key="6">
    <source>
        <dbReference type="Proteomes" id="UP001302429"/>
    </source>
</evidence>
<keyword evidence="6" id="KW-1185">Reference proteome</keyword>
<dbReference type="GO" id="GO:0003700">
    <property type="term" value="F:DNA-binding transcription factor activity"/>
    <property type="evidence" value="ECO:0007669"/>
    <property type="project" value="TreeGrafter"/>
</dbReference>
<dbReference type="EMBL" id="CP136594">
    <property type="protein sequence ID" value="WOE75616.1"/>
    <property type="molecule type" value="Genomic_DNA"/>
</dbReference>
<proteinExistence type="predicted"/>
<feature type="region of interest" description="Disordered" evidence="3">
    <location>
        <begin position="1"/>
        <end position="25"/>
    </location>
</feature>
<evidence type="ECO:0000256" key="1">
    <source>
        <dbReference type="ARBA" id="ARBA00023125"/>
    </source>
</evidence>
<name>A0AA97F801_9SPHN</name>
<feature type="DNA-binding region" description="H-T-H motif" evidence="2">
    <location>
        <begin position="54"/>
        <end position="73"/>
    </location>
</feature>
<evidence type="ECO:0000256" key="2">
    <source>
        <dbReference type="PROSITE-ProRule" id="PRU00335"/>
    </source>
</evidence>
<evidence type="ECO:0000259" key="4">
    <source>
        <dbReference type="PROSITE" id="PS50977"/>
    </source>
</evidence>
<dbReference type="InterPro" id="IPR009057">
    <property type="entry name" value="Homeodomain-like_sf"/>
</dbReference>
<evidence type="ECO:0000313" key="5">
    <source>
        <dbReference type="EMBL" id="WOE75616.1"/>
    </source>
</evidence>
<dbReference type="PANTHER" id="PTHR30055:SF219">
    <property type="entry name" value="TRANSCRIPTIONAL REGULATORY PROTEIN"/>
    <property type="match status" value="1"/>
</dbReference>
<dbReference type="InterPro" id="IPR050109">
    <property type="entry name" value="HTH-type_TetR-like_transc_reg"/>
</dbReference>
<accession>A0AA97F801</accession>
<feature type="domain" description="HTH tetR-type" evidence="4">
    <location>
        <begin position="31"/>
        <end position="91"/>
    </location>
</feature>
<dbReference type="RefSeq" id="WP_317082676.1">
    <property type="nucleotide sequence ID" value="NZ_CP136594.1"/>
</dbReference>
<dbReference type="PROSITE" id="PS50977">
    <property type="entry name" value="HTH_TETR_2"/>
    <property type="match status" value="1"/>
</dbReference>
<protein>
    <submittedName>
        <fullName evidence="5">TetR/AcrR family transcriptional regulator</fullName>
    </submittedName>
</protein>
<feature type="compositionally biased region" description="Low complexity" evidence="3">
    <location>
        <begin position="1"/>
        <end position="11"/>
    </location>
</feature>
<keyword evidence="1 2" id="KW-0238">DNA-binding</keyword>
<dbReference type="InterPro" id="IPR001647">
    <property type="entry name" value="HTH_TetR"/>
</dbReference>
<gene>
    <name evidence="5" type="ORF">RB602_02570</name>
</gene>
<dbReference type="PRINTS" id="PR00455">
    <property type="entry name" value="HTHTETR"/>
</dbReference>
<dbReference type="PROSITE" id="PS01081">
    <property type="entry name" value="HTH_TETR_1"/>
    <property type="match status" value="1"/>
</dbReference>